<dbReference type="SUPFAM" id="SSF52058">
    <property type="entry name" value="L domain-like"/>
    <property type="match status" value="1"/>
</dbReference>
<dbReference type="PANTHER" id="PTHR47186:SF24">
    <property type="entry name" value="DISEASE RESISTANCE RPP13-LIKE PROTEIN 1"/>
    <property type="match status" value="1"/>
</dbReference>
<proteinExistence type="predicted"/>
<evidence type="ECO:0000259" key="1">
    <source>
        <dbReference type="Pfam" id="PF25019"/>
    </source>
</evidence>
<accession>A0AAN9ECC8</accession>
<dbReference type="InterPro" id="IPR056789">
    <property type="entry name" value="LRR_R13L1-DRL21"/>
</dbReference>
<feature type="domain" description="R13L1/DRL21-like LRR repeat region" evidence="1">
    <location>
        <begin position="269"/>
        <end position="394"/>
    </location>
</feature>
<dbReference type="AlphaFoldDB" id="A0AAN9ECC8"/>
<gene>
    <name evidence="2" type="ORF">RIF29_36526</name>
    <name evidence="3" type="ORF">RIF29_36528</name>
</gene>
<name>A0AAN9ECC8_CROPI</name>
<sequence>MVMLWVAEGLITFDDDDDHDKVFDLLVSMQVILFSGIDRHADTLSLNTTRSLYKVNHSKIATTSSSSSTSAVAIEEEKYLIIWEGDNDPNMDHHHHHDIVVHPEKVHHLSIDSRSLLALSGFDFIEQFQRLHTLFLIHSPCFFANRVPYSLFLSLKHLLSLNLSDCSISELPDSISSLKSLIYIDLSSNPIKFLPEPITSLRNLQTLRLRNCSLLHQLPLSTNNLTSLRHLDLDVIGQLYCMPRRMGTLIHLQTLSAFLVSVMDDGCRIGELKNIKNLKGPFCISNLQCVLNSEEAEEVDLVDKKFITKLELSWTDIYFDDVSKTERILQHLQPPFGIDELMIHGYGGFKLPSWISDSSYAHLVAITLYGFVNCDCLPSIGQLPSLQSLRMIDMTKLQRIDDRFCRDDDGNEGQQSPPAFPSLKELTIDDMPALEEWTGARDGDFPCLNKLKVECCPKLISLSFLPYLSSLKDVEITHCPNISSLPDGEIATSLESLLIIDCPELKKNCHKGEGKDWGKIAHVPNIVIEDSFQQMFKVRVPYWRKKF</sequence>
<dbReference type="PANTHER" id="PTHR47186">
    <property type="entry name" value="LEUCINE-RICH REPEAT-CONTAINING PROTEIN 57"/>
    <property type="match status" value="1"/>
</dbReference>
<dbReference type="Proteomes" id="UP001372338">
    <property type="component" value="Unassembled WGS sequence"/>
</dbReference>
<dbReference type="InterPro" id="IPR032675">
    <property type="entry name" value="LRR_dom_sf"/>
</dbReference>
<reference evidence="3 4" key="1">
    <citation type="submission" date="2024-01" db="EMBL/GenBank/DDBJ databases">
        <title>The genomes of 5 underutilized Papilionoideae crops provide insights into root nodulation and disease resistanc.</title>
        <authorList>
            <person name="Yuan L."/>
        </authorList>
    </citation>
    <scope>NUCLEOTIDE SEQUENCE [LARGE SCALE GENOMIC DNA]</scope>
    <source>
        <strain evidence="3">ZHUSHIDOU_FW_LH</strain>
        <tissue evidence="3">Leaf</tissue>
    </source>
</reference>
<evidence type="ECO:0000313" key="4">
    <source>
        <dbReference type="Proteomes" id="UP001372338"/>
    </source>
</evidence>
<organism evidence="3 4">
    <name type="scientific">Crotalaria pallida</name>
    <name type="common">Smooth rattlebox</name>
    <name type="synonym">Crotalaria striata</name>
    <dbReference type="NCBI Taxonomy" id="3830"/>
    <lineage>
        <taxon>Eukaryota</taxon>
        <taxon>Viridiplantae</taxon>
        <taxon>Streptophyta</taxon>
        <taxon>Embryophyta</taxon>
        <taxon>Tracheophyta</taxon>
        <taxon>Spermatophyta</taxon>
        <taxon>Magnoliopsida</taxon>
        <taxon>eudicotyledons</taxon>
        <taxon>Gunneridae</taxon>
        <taxon>Pentapetalae</taxon>
        <taxon>rosids</taxon>
        <taxon>fabids</taxon>
        <taxon>Fabales</taxon>
        <taxon>Fabaceae</taxon>
        <taxon>Papilionoideae</taxon>
        <taxon>50 kb inversion clade</taxon>
        <taxon>genistoids sensu lato</taxon>
        <taxon>core genistoids</taxon>
        <taxon>Crotalarieae</taxon>
        <taxon>Crotalaria</taxon>
    </lineage>
</organism>
<keyword evidence="4" id="KW-1185">Reference proteome</keyword>
<evidence type="ECO:0000313" key="2">
    <source>
        <dbReference type="EMBL" id="KAK7252526.1"/>
    </source>
</evidence>
<dbReference type="EMBL" id="JAYWIO010000007">
    <property type="protein sequence ID" value="KAK7252527.1"/>
    <property type="molecule type" value="Genomic_DNA"/>
</dbReference>
<protein>
    <recommendedName>
        <fullName evidence="1">R13L1/DRL21-like LRR repeat region domain-containing protein</fullName>
    </recommendedName>
</protein>
<comment type="caution">
    <text evidence="3">The sequence shown here is derived from an EMBL/GenBank/DDBJ whole genome shotgun (WGS) entry which is preliminary data.</text>
</comment>
<evidence type="ECO:0000313" key="3">
    <source>
        <dbReference type="EMBL" id="KAK7252527.1"/>
    </source>
</evidence>
<dbReference type="Gene3D" id="3.80.10.10">
    <property type="entry name" value="Ribonuclease Inhibitor"/>
    <property type="match status" value="1"/>
</dbReference>
<dbReference type="EMBL" id="JAYWIO010000007">
    <property type="protein sequence ID" value="KAK7252526.1"/>
    <property type="molecule type" value="Genomic_DNA"/>
</dbReference>
<dbReference type="Pfam" id="PF25019">
    <property type="entry name" value="LRR_R13L1-DRL21"/>
    <property type="match status" value="1"/>
</dbReference>